<comment type="similarity">
    <text evidence="1">Belongs to the bHLH protein family.</text>
</comment>
<dbReference type="AlphaFoldDB" id="A0A6G1DKB2"/>
<proteinExistence type="inferred from homology"/>
<dbReference type="SUPFAM" id="SSF47459">
    <property type="entry name" value="HLH, helix-loop-helix DNA-binding domain"/>
    <property type="match status" value="1"/>
</dbReference>
<sequence>MFLILKSLVPSIRKVDKASILAETIAYLVLEKRVKELESSSEPSCWRPTETRERRCHEIVRKKVSEVGVNGSDAGREHHWFACSGAVESGMISEGLQKAIGS</sequence>
<dbReference type="PANTHER" id="PTHR46266:SF3">
    <property type="entry name" value="TRANSCRIPTION FACTOR EGL1"/>
    <property type="match status" value="1"/>
</dbReference>
<accession>A0A6G1DKB2</accession>
<evidence type="ECO:0000256" key="3">
    <source>
        <dbReference type="ARBA" id="ARBA00023163"/>
    </source>
</evidence>
<evidence type="ECO:0000256" key="1">
    <source>
        <dbReference type="ARBA" id="ARBA00005510"/>
    </source>
</evidence>
<evidence type="ECO:0000256" key="2">
    <source>
        <dbReference type="ARBA" id="ARBA00023015"/>
    </source>
</evidence>
<keyword evidence="2" id="KW-0805">Transcription regulation</keyword>
<feature type="domain" description="BHLH" evidence="4">
    <location>
        <begin position="1"/>
        <end position="31"/>
    </location>
</feature>
<keyword evidence="3" id="KW-0804">Transcription</keyword>
<dbReference type="InterPro" id="IPR036638">
    <property type="entry name" value="HLH_DNA-bd_sf"/>
</dbReference>
<dbReference type="Proteomes" id="UP000479710">
    <property type="component" value="Unassembled WGS sequence"/>
</dbReference>
<reference evidence="5 6" key="1">
    <citation type="submission" date="2019-11" db="EMBL/GenBank/DDBJ databases">
        <title>Whole genome sequence of Oryza granulata.</title>
        <authorList>
            <person name="Li W."/>
        </authorList>
    </citation>
    <scope>NUCLEOTIDE SEQUENCE [LARGE SCALE GENOMIC DNA]</scope>
    <source>
        <strain evidence="6">cv. Menghai</strain>
        <tissue evidence="5">Leaf</tissue>
    </source>
</reference>
<keyword evidence="6" id="KW-1185">Reference proteome</keyword>
<dbReference type="PROSITE" id="PS50888">
    <property type="entry name" value="BHLH"/>
    <property type="match status" value="1"/>
</dbReference>
<organism evidence="5 6">
    <name type="scientific">Oryza meyeriana var. granulata</name>
    <dbReference type="NCBI Taxonomy" id="110450"/>
    <lineage>
        <taxon>Eukaryota</taxon>
        <taxon>Viridiplantae</taxon>
        <taxon>Streptophyta</taxon>
        <taxon>Embryophyta</taxon>
        <taxon>Tracheophyta</taxon>
        <taxon>Spermatophyta</taxon>
        <taxon>Magnoliopsida</taxon>
        <taxon>Liliopsida</taxon>
        <taxon>Poales</taxon>
        <taxon>Poaceae</taxon>
        <taxon>BOP clade</taxon>
        <taxon>Oryzoideae</taxon>
        <taxon>Oryzeae</taxon>
        <taxon>Oryzinae</taxon>
        <taxon>Oryza</taxon>
        <taxon>Oryza meyeriana</taxon>
    </lineage>
</organism>
<protein>
    <recommendedName>
        <fullName evidence="4">BHLH domain-containing protein</fullName>
    </recommendedName>
</protein>
<dbReference type="Gene3D" id="4.10.280.10">
    <property type="entry name" value="Helix-loop-helix DNA-binding domain"/>
    <property type="match status" value="1"/>
</dbReference>
<name>A0A6G1DKB2_9ORYZ</name>
<comment type="caution">
    <text evidence="5">The sequence shown here is derived from an EMBL/GenBank/DDBJ whole genome shotgun (WGS) entry which is preliminary data.</text>
</comment>
<dbReference type="InterPro" id="IPR011598">
    <property type="entry name" value="bHLH_dom"/>
</dbReference>
<dbReference type="EMBL" id="SPHZ02000006">
    <property type="protein sequence ID" value="KAF0912173.1"/>
    <property type="molecule type" value="Genomic_DNA"/>
</dbReference>
<evidence type="ECO:0000313" key="6">
    <source>
        <dbReference type="Proteomes" id="UP000479710"/>
    </source>
</evidence>
<dbReference type="PANTHER" id="PTHR46266">
    <property type="entry name" value="TRANSCRIPTION FACTOR TT8"/>
    <property type="match status" value="1"/>
</dbReference>
<evidence type="ECO:0000259" key="4">
    <source>
        <dbReference type="PROSITE" id="PS50888"/>
    </source>
</evidence>
<gene>
    <name evidence="5" type="ORF">E2562_013061</name>
</gene>
<dbReference type="GO" id="GO:0046983">
    <property type="term" value="F:protein dimerization activity"/>
    <property type="evidence" value="ECO:0007669"/>
    <property type="project" value="InterPro"/>
</dbReference>
<evidence type="ECO:0000313" key="5">
    <source>
        <dbReference type="EMBL" id="KAF0912173.1"/>
    </source>
</evidence>